<name>A0A512N5A9_9HYPH</name>
<keyword evidence="7" id="KW-1185">Reference proteome</keyword>
<dbReference type="PANTHER" id="PTHR43884:SF25">
    <property type="entry name" value="ACYL-COA DEHYDROGENASE YDBM-RELATED"/>
    <property type="match status" value="1"/>
</dbReference>
<feature type="domain" description="Acyl-CoA dehydrogenase/oxidase N-terminal" evidence="4">
    <location>
        <begin position="26"/>
        <end position="99"/>
    </location>
</feature>
<dbReference type="InterPro" id="IPR046373">
    <property type="entry name" value="Acyl-CoA_Oxase/DH_mid-dom_sf"/>
</dbReference>
<dbReference type="InterPro" id="IPR009100">
    <property type="entry name" value="AcylCoA_DH/oxidase_NM_dom_sf"/>
</dbReference>
<evidence type="ECO:0000313" key="6">
    <source>
        <dbReference type="EMBL" id="GEP54138.1"/>
    </source>
</evidence>
<keyword evidence="2" id="KW-0560">Oxidoreductase</keyword>
<feature type="domain" description="Acyl-CoA dehydrogenase C-terminal" evidence="5">
    <location>
        <begin position="247"/>
        <end position="358"/>
    </location>
</feature>
<dbReference type="AlphaFoldDB" id="A0A512N5A9"/>
<dbReference type="SUPFAM" id="SSF47203">
    <property type="entry name" value="Acyl-CoA dehydrogenase C-terminal domain-like"/>
    <property type="match status" value="1"/>
</dbReference>
<dbReference type="Gene3D" id="1.10.540.10">
    <property type="entry name" value="Acyl-CoA dehydrogenase/oxidase, N-terminal domain"/>
    <property type="match status" value="1"/>
</dbReference>
<feature type="domain" description="Acyl-CoA oxidase/dehydrogenase middle" evidence="3">
    <location>
        <begin position="128"/>
        <end position="214"/>
    </location>
</feature>
<proteinExistence type="predicted"/>
<dbReference type="Pfam" id="PF08028">
    <property type="entry name" value="Acyl-CoA_dh_2"/>
    <property type="match status" value="1"/>
</dbReference>
<protein>
    <submittedName>
        <fullName evidence="6">Acyl-CoA dehydrogenase</fullName>
    </submittedName>
</protein>
<dbReference type="SUPFAM" id="SSF56645">
    <property type="entry name" value="Acyl-CoA dehydrogenase NM domain-like"/>
    <property type="match status" value="1"/>
</dbReference>
<dbReference type="InterPro" id="IPR037069">
    <property type="entry name" value="AcylCoA_DH/ox_N_sf"/>
</dbReference>
<organism evidence="6 7">
    <name type="scientific">Reyranella soli</name>
    <dbReference type="NCBI Taxonomy" id="1230389"/>
    <lineage>
        <taxon>Bacteria</taxon>
        <taxon>Pseudomonadati</taxon>
        <taxon>Pseudomonadota</taxon>
        <taxon>Alphaproteobacteria</taxon>
        <taxon>Hyphomicrobiales</taxon>
        <taxon>Reyranellaceae</taxon>
        <taxon>Reyranella</taxon>
    </lineage>
</organism>
<dbReference type="EMBL" id="BKAJ01000023">
    <property type="protein sequence ID" value="GEP54138.1"/>
    <property type="molecule type" value="Genomic_DNA"/>
</dbReference>
<dbReference type="Gene3D" id="1.20.140.10">
    <property type="entry name" value="Butyryl-CoA Dehydrogenase, subunit A, domain 3"/>
    <property type="match status" value="1"/>
</dbReference>
<evidence type="ECO:0000256" key="2">
    <source>
        <dbReference type="ARBA" id="ARBA00023002"/>
    </source>
</evidence>
<keyword evidence="1" id="KW-0285">Flavoprotein</keyword>
<dbReference type="InterPro" id="IPR013107">
    <property type="entry name" value="Acyl-CoA_DH_C"/>
</dbReference>
<comment type="caution">
    <text evidence="6">The sequence shown here is derived from an EMBL/GenBank/DDBJ whole genome shotgun (WGS) entry which is preliminary data.</text>
</comment>
<evidence type="ECO:0000259" key="4">
    <source>
        <dbReference type="Pfam" id="PF02771"/>
    </source>
</evidence>
<dbReference type="Gene3D" id="2.40.110.10">
    <property type="entry name" value="Butyryl-CoA Dehydrogenase, subunit A, domain 2"/>
    <property type="match status" value="1"/>
</dbReference>
<dbReference type="Pfam" id="PF02770">
    <property type="entry name" value="Acyl-CoA_dh_M"/>
    <property type="match status" value="1"/>
</dbReference>
<dbReference type="InterPro" id="IPR013786">
    <property type="entry name" value="AcylCoA_DH/ox_N"/>
</dbReference>
<dbReference type="PIRSF" id="PIRSF016578">
    <property type="entry name" value="HsaA"/>
    <property type="match status" value="1"/>
</dbReference>
<gene>
    <name evidence="6" type="ORF">RSO01_13040</name>
</gene>
<evidence type="ECO:0000259" key="5">
    <source>
        <dbReference type="Pfam" id="PF08028"/>
    </source>
</evidence>
<dbReference type="OrthoDB" id="2986495at2"/>
<dbReference type="InterPro" id="IPR036250">
    <property type="entry name" value="AcylCo_DH-like_C"/>
</dbReference>
<dbReference type="GO" id="GO:0003995">
    <property type="term" value="F:acyl-CoA dehydrogenase activity"/>
    <property type="evidence" value="ECO:0007669"/>
    <property type="project" value="TreeGrafter"/>
</dbReference>
<dbReference type="Proteomes" id="UP000321058">
    <property type="component" value="Unassembled WGS sequence"/>
</dbReference>
<accession>A0A512N5A9</accession>
<reference evidence="6 7" key="1">
    <citation type="submission" date="2019-07" db="EMBL/GenBank/DDBJ databases">
        <title>Whole genome shotgun sequence of Reyranella soli NBRC 108950.</title>
        <authorList>
            <person name="Hosoyama A."/>
            <person name="Uohara A."/>
            <person name="Ohji S."/>
            <person name="Ichikawa N."/>
        </authorList>
    </citation>
    <scope>NUCLEOTIDE SEQUENCE [LARGE SCALE GENOMIC DNA]</scope>
    <source>
        <strain evidence="6 7">NBRC 108950</strain>
    </source>
</reference>
<sequence>MSVQPLLKSSPYPDWLSDLAKLGPQIAEEGQRCDAENRYVGANIAALRDHGFLGLAVPAELGGGGLSRVELANMLRELAHYCGATALVMAMHTHTVAAAAWRWRYQKAPTDGLLKRVAAERLQLLSSGGSDWLPGSGTAKKVEGGYKVNGLKVFASGAPSANIFMTGAVEQTAEGPTALQFGVPMNASGVSIVETWDTLGMRGTASHSVKLANVFVADAAIAARRPAGVWHPSFHLISMVAFPLIYAVYTGVAEAARDIAVAAAAKRTQPETIDAVGQLDTELAATQIAHRSMIETMEQAQPGPETTNKVFQHRALVARGAVKTVELALVAAGGAGFFKSMRLERAFRDVQGARYHPLTDGQQQKLAGRMALGLPIDG</sequence>
<dbReference type="Pfam" id="PF02771">
    <property type="entry name" value="Acyl-CoA_dh_N"/>
    <property type="match status" value="1"/>
</dbReference>
<dbReference type="PANTHER" id="PTHR43884">
    <property type="entry name" value="ACYL-COA DEHYDROGENASE"/>
    <property type="match status" value="1"/>
</dbReference>
<evidence type="ECO:0000256" key="1">
    <source>
        <dbReference type="ARBA" id="ARBA00022630"/>
    </source>
</evidence>
<evidence type="ECO:0000313" key="7">
    <source>
        <dbReference type="Proteomes" id="UP000321058"/>
    </source>
</evidence>
<evidence type="ECO:0000259" key="3">
    <source>
        <dbReference type="Pfam" id="PF02770"/>
    </source>
</evidence>
<dbReference type="InterPro" id="IPR006091">
    <property type="entry name" value="Acyl-CoA_Oxase/DH_mid-dom"/>
</dbReference>
<dbReference type="GO" id="GO:0050660">
    <property type="term" value="F:flavin adenine dinucleotide binding"/>
    <property type="evidence" value="ECO:0007669"/>
    <property type="project" value="InterPro"/>
</dbReference>